<evidence type="ECO:0000313" key="2">
    <source>
        <dbReference type="EMBL" id="KAG7366504.1"/>
    </source>
</evidence>
<proteinExistence type="predicted"/>
<keyword evidence="3" id="KW-1185">Reference proteome</keyword>
<dbReference type="EMBL" id="JAGRRH010000007">
    <property type="protein sequence ID" value="KAG7366504.1"/>
    <property type="molecule type" value="Genomic_DNA"/>
</dbReference>
<dbReference type="EMBL" id="JAGRRH010000017">
    <property type="protein sequence ID" value="KAG7352425.1"/>
    <property type="molecule type" value="Genomic_DNA"/>
</dbReference>
<organism evidence="2 3">
    <name type="scientific">Nitzschia inconspicua</name>
    <dbReference type="NCBI Taxonomy" id="303405"/>
    <lineage>
        <taxon>Eukaryota</taxon>
        <taxon>Sar</taxon>
        <taxon>Stramenopiles</taxon>
        <taxon>Ochrophyta</taxon>
        <taxon>Bacillariophyta</taxon>
        <taxon>Bacillariophyceae</taxon>
        <taxon>Bacillariophycidae</taxon>
        <taxon>Bacillariales</taxon>
        <taxon>Bacillariaceae</taxon>
        <taxon>Nitzschia</taxon>
    </lineage>
</organism>
<comment type="caution">
    <text evidence="2">The sequence shown here is derived from an EMBL/GenBank/DDBJ whole genome shotgun (WGS) entry which is preliminary data.</text>
</comment>
<dbReference type="Proteomes" id="UP000693970">
    <property type="component" value="Unassembled WGS sequence"/>
</dbReference>
<dbReference type="AlphaFoldDB" id="A0A9K3LRB3"/>
<accession>A0A9K3LRB3</accession>
<evidence type="ECO:0000313" key="1">
    <source>
        <dbReference type="EMBL" id="KAG7352425.1"/>
    </source>
</evidence>
<name>A0A9K3LRB3_9STRA</name>
<gene>
    <name evidence="1" type="ORF">IV203_008473</name>
    <name evidence="2" type="ORF">IV203_029174</name>
</gene>
<evidence type="ECO:0000313" key="3">
    <source>
        <dbReference type="Proteomes" id="UP000693970"/>
    </source>
</evidence>
<protein>
    <submittedName>
        <fullName evidence="2">Uncharacterized protein</fullName>
    </submittedName>
</protein>
<reference evidence="2" key="2">
    <citation type="submission" date="2021-04" db="EMBL/GenBank/DDBJ databases">
        <authorList>
            <person name="Podell S."/>
        </authorList>
    </citation>
    <scope>NUCLEOTIDE SEQUENCE</scope>
    <source>
        <strain evidence="2">Hildebrandi</strain>
    </source>
</reference>
<sequence>MKRSSNVPNDFDKMSRLTAEDQEMCGRVNLYKTEKVEKIAVASPSASLSSTPPQDTSFLTEETMKKIVMPKKIEF</sequence>
<reference evidence="2" key="1">
    <citation type="journal article" date="2021" name="Sci. Rep.">
        <title>Diploid genomic architecture of Nitzschia inconspicua, an elite biomass production diatom.</title>
        <authorList>
            <person name="Oliver A."/>
            <person name="Podell S."/>
            <person name="Pinowska A."/>
            <person name="Traller J.C."/>
            <person name="Smith S.R."/>
            <person name="McClure R."/>
            <person name="Beliaev A."/>
            <person name="Bohutskyi P."/>
            <person name="Hill E.A."/>
            <person name="Rabines A."/>
            <person name="Zheng H."/>
            <person name="Allen L.Z."/>
            <person name="Kuo A."/>
            <person name="Grigoriev I.V."/>
            <person name="Allen A.E."/>
            <person name="Hazlebeck D."/>
            <person name="Allen E.E."/>
        </authorList>
    </citation>
    <scope>NUCLEOTIDE SEQUENCE</scope>
    <source>
        <strain evidence="2">Hildebrandi</strain>
    </source>
</reference>